<keyword evidence="5" id="KW-1185">Reference proteome</keyword>
<dbReference type="PANTHER" id="PTHR45766">
    <property type="entry name" value="DNA ANNEALING HELICASE AND ENDONUCLEASE ZRANB3 FAMILY MEMBER"/>
    <property type="match status" value="1"/>
</dbReference>
<accession>A0A517ZFJ4</accession>
<dbReference type="InterPro" id="IPR049730">
    <property type="entry name" value="SNF2/RAD54-like_C"/>
</dbReference>
<keyword evidence="4" id="KW-0547">Nucleotide-binding</keyword>
<proteinExistence type="predicted"/>
<dbReference type="Gene3D" id="3.40.50.10810">
    <property type="entry name" value="Tandem AAA-ATPase domain"/>
    <property type="match status" value="1"/>
</dbReference>
<protein>
    <submittedName>
        <fullName evidence="4">ATP-dependent helicase HepA</fullName>
    </submittedName>
</protein>
<dbReference type="InterPro" id="IPR027417">
    <property type="entry name" value="P-loop_NTPase"/>
</dbReference>
<dbReference type="Proteomes" id="UP000320496">
    <property type="component" value="Chromosome"/>
</dbReference>
<dbReference type="PROSITE" id="PS51194">
    <property type="entry name" value="HELICASE_CTER"/>
    <property type="match status" value="1"/>
</dbReference>
<gene>
    <name evidence="4" type="ORF">Mal4_56290</name>
</gene>
<dbReference type="InterPro" id="IPR014001">
    <property type="entry name" value="Helicase_ATP-bd"/>
</dbReference>
<dbReference type="SMART" id="SM00490">
    <property type="entry name" value="HELICc"/>
    <property type="match status" value="1"/>
</dbReference>
<evidence type="ECO:0000256" key="2">
    <source>
        <dbReference type="SAM" id="MobiDB-lite"/>
    </source>
</evidence>
<dbReference type="CDD" id="cd18793">
    <property type="entry name" value="SF2_C_SNF"/>
    <property type="match status" value="1"/>
</dbReference>
<feature type="region of interest" description="Disordered" evidence="2">
    <location>
        <begin position="1097"/>
        <end position="1116"/>
    </location>
</feature>
<dbReference type="RefSeq" id="WP_145372490.1">
    <property type="nucleotide sequence ID" value="NZ_CP036275.1"/>
</dbReference>
<dbReference type="Gene3D" id="3.40.50.300">
    <property type="entry name" value="P-loop containing nucleotide triphosphate hydrolases"/>
    <property type="match status" value="2"/>
</dbReference>
<dbReference type="GO" id="GO:0004386">
    <property type="term" value="F:helicase activity"/>
    <property type="evidence" value="ECO:0007669"/>
    <property type="project" value="UniProtKB-KW"/>
</dbReference>
<sequence length="1155" mass="131734">MIERSQEFNLGRDKTRIKDRRDADRQEATVDELLSRFFHSDLDQRWEVQIVADEVGMGKTFVALATAYSVVRAMHGGHPCDDLRGCYNKIVIVTPNNSALFAKWQREVGEFVKRCVPEAHRTEAARLFAPARADKIDDLVAELRKRGKSRRIIVTTMGAFYGKRFRHYDIKRRLVLGCLFGYWGNRFNYAARDRLLHGAPDGWPISHRDLLDFTDEEQALLPFAESDVLNAVRKIDLYIDSNVEKLLTVCQDIATPYARRRGQDFRSNVIPRLDTIYTESLQYLLGSDLPMVIVDEAHNWKNGPSQGSNGYRGFMDLIGSRTRRALLLTATPFQLRPKEMLEILKIGESLQTSPQKMRSKERQERLRYHREEVIKPVLDGATTASRRFTRAWSKLPVSATTAALDVAWRSPSLVEARDQLNALAAEHGAACADRLREIVDRATGVLDPATRPLLQAALELFVHNSDLSHELGRLVIRHRRNTEHRLVRVGSEFQRGPDQVIDRPDRHVLHAAPGFDVRGEGELPHYLLMRCVSEMKGGKGKSSLGSALTGCYSTLNESSEGKAIRQRLTDGSNGRIYLDLLKQMVNEQSDERHPKVAHVVDAAVRNWRRGEKSLIFCFRTNTARRLHDIIGRRIQQDLDERKARCMGGANAFEKFASRLTRRTQNLVTLGLDRVLWSLMWNRRCDALANRRIEPADLELRDDEWPLVAQLALQYDVDLLGKEIDRVFLNRACEHVIARRLVAELKPRGLLKQILDSLRDCDWVSHPYGCGSHDEDEGAEGDAARFDERGVHHVYHFQGEPDRREIERVAGELRQRRQLQRDRHQQSVLDSYRQSPSLWLGDDASRTWETWSQNRQTVPGRTIAWMHEHLLELTLEHGETDWGSRLLVMQAIRRAVLRESVLVRLLPERSERDEADWGTLLVNAFFRPLPSQHESMADRIEVFLEDLKAASGSLADPQSARHALFDATRLKGQKFVALVAGSTDPHTRERVFSGFNTPLLPEVLVCTSVGQEGIDLHRHCRHVVHFDLAWNPAVLEQRTGRTDRIGSKTFRERHRGNGSVNSFLDIGVPFLAGTYDERMYEELRLRAQVFEVLTGGDLTADAPEGNDDQPHAEGTSCGVHFVPLPDAMVNDMRVTLHVWSDEPGNGPEEKFAEHFI</sequence>
<name>A0A517ZFJ4_9PLAN</name>
<dbReference type="AlphaFoldDB" id="A0A517ZFJ4"/>
<dbReference type="SUPFAM" id="SSF52540">
    <property type="entry name" value="P-loop containing nucleoside triphosphate hydrolases"/>
    <property type="match status" value="2"/>
</dbReference>
<dbReference type="KEGG" id="mri:Mal4_56290"/>
<dbReference type="GO" id="GO:0016787">
    <property type="term" value="F:hydrolase activity"/>
    <property type="evidence" value="ECO:0007669"/>
    <property type="project" value="UniProtKB-KW"/>
</dbReference>
<keyword evidence="1" id="KW-0378">Hydrolase</keyword>
<evidence type="ECO:0000256" key="1">
    <source>
        <dbReference type="ARBA" id="ARBA00022801"/>
    </source>
</evidence>
<evidence type="ECO:0000313" key="4">
    <source>
        <dbReference type="EMBL" id="QDU41263.1"/>
    </source>
</evidence>
<keyword evidence="4" id="KW-0067">ATP-binding</keyword>
<dbReference type="Pfam" id="PF00271">
    <property type="entry name" value="Helicase_C"/>
    <property type="match status" value="1"/>
</dbReference>
<dbReference type="OrthoDB" id="9760715at2"/>
<organism evidence="4 5">
    <name type="scientific">Maioricimonas rarisocia</name>
    <dbReference type="NCBI Taxonomy" id="2528026"/>
    <lineage>
        <taxon>Bacteria</taxon>
        <taxon>Pseudomonadati</taxon>
        <taxon>Planctomycetota</taxon>
        <taxon>Planctomycetia</taxon>
        <taxon>Planctomycetales</taxon>
        <taxon>Planctomycetaceae</taxon>
        <taxon>Maioricimonas</taxon>
    </lineage>
</organism>
<dbReference type="InterPro" id="IPR038718">
    <property type="entry name" value="SNF2-like_sf"/>
</dbReference>
<keyword evidence="4" id="KW-0347">Helicase</keyword>
<reference evidence="4 5" key="1">
    <citation type="submission" date="2019-02" db="EMBL/GenBank/DDBJ databases">
        <title>Deep-cultivation of Planctomycetes and their phenomic and genomic characterization uncovers novel biology.</title>
        <authorList>
            <person name="Wiegand S."/>
            <person name="Jogler M."/>
            <person name="Boedeker C."/>
            <person name="Pinto D."/>
            <person name="Vollmers J."/>
            <person name="Rivas-Marin E."/>
            <person name="Kohn T."/>
            <person name="Peeters S.H."/>
            <person name="Heuer A."/>
            <person name="Rast P."/>
            <person name="Oberbeckmann S."/>
            <person name="Bunk B."/>
            <person name="Jeske O."/>
            <person name="Meyerdierks A."/>
            <person name="Storesund J.E."/>
            <person name="Kallscheuer N."/>
            <person name="Luecker S."/>
            <person name="Lage O.M."/>
            <person name="Pohl T."/>
            <person name="Merkel B.J."/>
            <person name="Hornburger P."/>
            <person name="Mueller R.-W."/>
            <person name="Bruemmer F."/>
            <person name="Labrenz M."/>
            <person name="Spormann A.M."/>
            <person name="Op den Camp H."/>
            <person name="Overmann J."/>
            <person name="Amann R."/>
            <person name="Jetten M.S.M."/>
            <person name="Mascher T."/>
            <person name="Medema M.H."/>
            <person name="Devos D.P."/>
            <person name="Kaster A.-K."/>
            <person name="Ovreas L."/>
            <person name="Rohde M."/>
            <person name="Galperin M.Y."/>
            <person name="Jogler C."/>
        </authorList>
    </citation>
    <scope>NUCLEOTIDE SEQUENCE [LARGE SCALE GENOMIC DNA]</scope>
    <source>
        <strain evidence="4 5">Mal4</strain>
    </source>
</reference>
<evidence type="ECO:0000259" key="3">
    <source>
        <dbReference type="PROSITE" id="PS51194"/>
    </source>
</evidence>
<dbReference type="PANTHER" id="PTHR45766:SF6">
    <property type="entry name" value="SWI_SNF-RELATED MATRIX-ASSOCIATED ACTIN-DEPENDENT REGULATOR OF CHROMATIN SUBFAMILY A-LIKE PROTEIN 1"/>
    <property type="match status" value="1"/>
</dbReference>
<dbReference type="InterPro" id="IPR001650">
    <property type="entry name" value="Helicase_C-like"/>
</dbReference>
<dbReference type="EMBL" id="CP036275">
    <property type="protein sequence ID" value="QDU41263.1"/>
    <property type="molecule type" value="Genomic_DNA"/>
</dbReference>
<evidence type="ECO:0000313" key="5">
    <source>
        <dbReference type="Proteomes" id="UP000320496"/>
    </source>
</evidence>
<dbReference type="SMART" id="SM00487">
    <property type="entry name" value="DEXDc"/>
    <property type="match status" value="1"/>
</dbReference>
<feature type="domain" description="Helicase C-terminal" evidence="3">
    <location>
        <begin position="900"/>
        <end position="1097"/>
    </location>
</feature>